<evidence type="ECO:0000313" key="13">
    <source>
        <dbReference type="Proteomes" id="UP001596022"/>
    </source>
</evidence>
<evidence type="ECO:0000259" key="10">
    <source>
        <dbReference type="Pfam" id="PF01761"/>
    </source>
</evidence>
<dbReference type="InterPro" id="IPR056179">
    <property type="entry name" value="DHQS_C"/>
</dbReference>
<protein>
    <recommendedName>
        <fullName evidence="9">3-dehydroquinate synthase</fullName>
        <ecNumber evidence="9">4.2.3.4</ecNumber>
    </recommendedName>
</protein>
<dbReference type="NCBIfam" id="TIGR01357">
    <property type="entry name" value="aroB"/>
    <property type="match status" value="1"/>
</dbReference>
<gene>
    <name evidence="12" type="primary">aroB</name>
    <name evidence="12" type="ORF">ACFO4N_02980</name>
</gene>
<evidence type="ECO:0000256" key="8">
    <source>
        <dbReference type="ARBA" id="ARBA00023285"/>
    </source>
</evidence>
<evidence type="ECO:0000313" key="12">
    <source>
        <dbReference type="EMBL" id="MFC4617690.1"/>
    </source>
</evidence>
<keyword evidence="6" id="KW-0520">NAD</keyword>
<evidence type="ECO:0000256" key="5">
    <source>
        <dbReference type="ARBA" id="ARBA00022833"/>
    </source>
</evidence>
<keyword evidence="8" id="KW-0170">Cobalt</keyword>
<keyword evidence="4" id="KW-0547">Nucleotide-binding</keyword>
<keyword evidence="7 12" id="KW-0456">Lyase</keyword>
<dbReference type="Pfam" id="PF01761">
    <property type="entry name" value="DHQ_synthase"/>
    <property type="match status" value="1"/>
</dbReference>
<evidence type="ECO:0000256" key="2">
    <source>
        <dbReference type="ARBA" id="ARBA00001941"/>
    </source>
</evidence>
<dbReference type="Gene3D" id="1.20.1090.10">
    <property type="entry name" value="Dehydroquinate synthase-like - alpha domain"/>
    <property type="match status" value="1"/>
</dbReference>
<comment type="caution">
    <text evidence="12">The sequence shown here is derived from an EMBL/GenBank/DDBJ whole genome shotgun (WGS) entry which is preliminary data.</text>
</comment>
<proteinExistence type="predicted"/>
<dbReference type="EC" id="4.2.3.4" evidence="9"/>
<evidence type="ECO:0000256" key="9">
    <source>
        <dbReference type="NCBIfam" id="TIGR01357"/>
    </source>
</evidence>
<dbReference type="InterPro" id="IPR030963">
    <property type="entry name" value="DHQ_synth_fam"/>
</dbReference>
<evidence type="ECO:0000256" key="6">
    <source>
        <dbReference type="ARBA" id="ARBA00023027"/>
    </source>
</evidence>
<organism evidence="12 13">
    <name type="scientific">Camelliibacillus cellulosilyticus</name>
    <dbReference type="NCBI Taxonomy" id="2174486"/>
    <lineage>
        <taxon>Bacteria</taxon>
        <taxon>Bacillati</taxon>
        <taxon>Bacillota</taxon>
        <taxon>Bacilli</taxon>
        <taxon>Bacillales</taxon>
        <taxon>Sporolactobacillaceae</taxon>
        <taxon>Camelliibacillus</taxon>
    </lineage>
</organism>
<dbReference type="Proteomes" id="UP001596022">
    <property type="component" value="Unassembled WGS sequence"/>
</dbReference>
<feature type="domain" description="3-dehydroquinate synthase N-terminal" evidence="10">
    <location>
        <begin position="73"/>
        <end position="185"/>
    </location>
</feature>
<evidence type="ECO:0000256" key="7">
    <source>
        <dbReference type="ARBA" id="ARBA00023239"/>
    </source>
</evidence>
<evidence type="ECO:0000256" key="3">
    <source>
        <dbReference type="ARBA" id="ARBA00022723"/>
    </source>
</evidence>
<keyword evidence="5" id="KW-0862">Zinc</keyword>
<accession>A0ABV9GLY2</accession>
<dbReference type="CDD" id="cd08195">
    <property type="entry name" value="DHQS"/>
    <property type="match status" value="1"/>
</dbReference>
<dbReference type="RefSeq" id="WP_376844722.1">
    <property type="nucleotide sequence ID" value="NZ_JBHSFW010000001.1"/>
</dbReference>
<dbReference type="SUPFAM" id="SSF56796">
    <property type="entry name" value="Dehydroquinate synthase-like"/>
    <property type="match status" value="1"/>
</dbReference>
<comment type="cofactor">
    <cofactor evidence="1">
        <name>NAD(+)</name>
        <dbReference type="ChEBI" id="CHEBI:57540"/>
    </cofactor>
</comment>
<evidence type="ECO:0000256" key="4">
    <source>
        <dbReference type="ARBA" id="ARBA00022741"/>
    </source>
</evidence>
<reference evidence="13" key="1">
    <citation type="journal article" date="2019" name="Int. J. Syst. Evol. Microbiol.">
        <title>The Global Catalogue of Microorganisms (GCM) 10K type strain sequencing project: providing services to taxonomists for standard genome sequencing and annotation.</title>
        <authorList>
            <consortium name="The Broad Institute Genomics Platform"/>
            <consortium name="The Broad Institute Genome Sequencing Center for Infectious Disease"/>
            <person name="Wu L."/>
            <person name="Ma J."/>
        </authorList>
    </citation>
    <scope>NUCLEOTIDE SEQUENCE [LARGE SCALE GENOMIC DNA]</scope>
    <source>
        <strain evidence="13">CGMCC 1.16306</strain>
    </source>
</reference>
<dbReference type="PANTHER" id="PTHR43622">
    <property type="entry name" value="3-DEHYDROQUINATE SYNTHASE"/>
    <property type="match status" value="1"/>
</dbReference>
<dbReference type="Gene3D" id="3.40.50.1970">
    <property type="match status" value="1"/>
</dbReference>
<dbReference type="Pfam" id="PF24621">
    <property type="entry name" value="DHQS_C"/>
    <property type="match status" value="1"/>
</dbReference>
<keyword evidence="13" id="KW-1185">Reference proteome</keyword>
<feature type="domain" description="3-dehydroquinate synthase C-terminal" evidence="11">
    <location>
        <begin position="187"/>
        <end position="335"/>
    </location>
</feature>
<dbReference type="EMBL" id="JBHSFW010000001">
    <property type="protein sequence ID" value="MFC4617690.1"/>
    <property type="molecule type" value="Genomic_DNA"/>
</dbReference>
<dbReference type="PIRSF" id="PIRSF001455">
    <property type="entry name" value="DHQ_synth"/>
    <property type="match status" value="1"/>
</dbReference>
<keyword evidence="3" id="KW-0479">Metal-binding</keyword>
<dbReference type="InterPro" id="IPR030960">
    <property type="entry name" value="DHQS/DOIS_N"/>
</dbReference>
<dbReference type="GO" id="GO:0003856">
    <property type="term" value="F:3-dehydroquinate synthase activity"/>
    <property type="evidence" value="ECO:0007669"/>
    <property type="project" value="UniProtKB-EC"/>
</dbReference>
<name>A0ABV9GLY2_9BACL</name>
<evidence type="ECO:0000256" key="1">
    <source>
        <dbReference type="ARBA" id="ARBA00001911"/>
    </source>
</evidence>
<dbReference type="InterPro" id="IPR016037">
    <property type="entry name" value="DHQ_synth_AroB"/>
</dbReference>
<comment type="cofactor">
    <cofactor evidence="2">
        <name>Co(2+)</name>
        <dbReference type="ChEBI" id="CHEBI:48828"/>
    </cofactor>
</comment>
<sequence length="378" mass="42393">MPEFQVSLKRIVDDSYQIKIGRNLFDDMISDLKNGWLSNVNRFAVITDSAVKPLYGDRLIEQMNKANLSCDLMVVPNGEKSKTRETKAMIEDRLLAEGFGRDSCIIALGGGMITDLSGFIASTFCRGIPYINYSTTLLSAADASVGGKTAVNTPVATNLIGSFYQPIKVYIDLNTWKTLPIREFRSGLAETIKHACLADRSFFNYLETHLDQILSGQSLILDPVVCEQIAYKNCEIKYRVVEQDEKEANLRQVLNLGHTAGRALEALSDYQLLHGEAVAVGLAFQTYLAAKLGYLPWDDCWSVHQLLERAGFDLSLPEDIDTRALVKKMHTDKKARRGQIRFVFMSGIGQMKRFDDGSYSTPVDEKVIYETLCAWIKR</sequence>
<dbReference type="InterPro" id="IPR050071">
    <property type="entry name" value="Dehydroquinate_synthase"/>
</dbReference>
<dbReference type="PANTHER" id="PTHR43622:SF1">
    <property type="entry name" value="3-DEHYDROQUINATE SYNTHASE"/>
    <property type="match status" value="1"/>
</dbReference>
<evidence type="ECO:0000259" key="11">
    <source>
        <dbReference type="Pfam" id="PF24621"/>
    </source>
</evidence>